<dbReference type="GO" id="GO:0003723">
    <property type="term" value="F:RNA binding"/>
    <property type="evidence" value="ECO:0007669"/>
    <property type="project" value="UniProtKB-KW"/>
</dbReference>
<evidence type="ECO:0000259" key="2">
    <source>
        <dbReference type="Pfam" id="PF16661"/>
    </source>
</evidence>
<dbReference type="AlphaFoldDB" id="A0AAD5WF71"/>
<keyword evidence="1" id="KW-0694">RNA-binding</keyword>
<dbReference type="PANTHER" id="PTHR45922">
    <property type="entry name" value="CLEAVAGE AND POLYADENYLATION SPECIFICITY FACTOR SUBUNIT 2"/>
    <property type="match status" value="1"/>
</dbReference>
<protein>
    <recommendedName>
        <fullName evidence="1">Cleavage and polyadenylation specificity factor subunit 2</fullName>
    </recommendedName>
    <alternativeName>
        <fullName evidence="1">Cleavage and polyadenylation specificity factor 100 kDa subunit</fullName>
    </alternativeName>
</protein>
<dbReference type="Gene3D" id="3.60.15.10">
    <property type="entry name" value="Ribonuclease Z/Hydroxyacylglutathione hydrolase-like"/>
    <property type="match status" value="1"/>
</dbReference>
<dbReference type="InterPro" id="IPR027075">
    <property type="entry name" value="CPSF2"/>
</dbReference>
<dbReference type="GO" id="GO:0006398">
    <property type="term" value="P:mRNA 3'-end processing by stem-loop binding and cleavage"/>
    <property type="evidence" value="ECO:0007669"/>
    <property type="project" value="InterPro"/>
</dbReference>
<dbReference type="Pfam" id="PF16661">
    <property type="entry name" value="Lactamase_B_6"/>
    <property type="match status" value="1"/>
</dbReference>
<keyword evidence="1" id="KW-0507">mRNA processing</keyword>
<evidence type="ECO:0000313" key="3">
    <source>
        <dbReference type="EMBL" id="KAJ1367643.1"/>
    </source>
</evidence>
<feature type="domain" description="Metallo-beta-lactamase" evidence="2">
    <location>
        <begin position="4"/>
        <end position="106"/>
    </location>
</feature>
<reference evidence="3" key="1">
    <citation type="submission" date="2021-06" db="EMBL/GenBank/DDBJ databases">
        <title>Parelaphostrongylus tenuis whole genome reference sequence.</title>
        <authorList>
            <person name="Garwood T.J."/>
            <person name="Larsen P.A."/>
            <person name="Fountain-Jones N.M."/>
            <person name="Garbe J.R."/>
            <person name="Macchietto M.G."/>
            <person name="Kania S.A."/>
            <person name="Gerhold R.W."/>
            <person name="Richards J.E."/>
            <person name="Wolf T.M."/>
        </authorList>
    </citation>
    <scope>NUCLEOTIDE SEQUENCE</scope>
    <source>
        <strain evidence="3">MNPRO001-30</strain>
        <tissue evidence="3">Meninges</tissue>
    </source>
</reference>
<gene>
    <name evidence="3" type="ORF">KIN20_028595</name>
</gene>
<dbReference type="GO" id="GO:0005847">
    <property type="term" value="C:mRNA cleavage and polyadenylation specificity factor complex"/>
    <property type="evidence" value="ECO:0007669"/>
    <property type="project" value="InterPro"/>
</dbReference>
<dbReference type="InterPro" id="IPR036866">
    <property type="entry name" value="RibonucZ/Hydroxyglut_hydro"/>
</dbReference>
<keyword evidence="1" id="KW-0539">Nucleus</keyword>
<keyword evidence="4" id="KW-1185">Reference proteome</keyword>
<evidence type="ECO:0000256" key="1">
    <source>
        <dbReference type="RuleBase" id="RU365006"/>
    </source>
</evidence>
<dbReference type="InterPro" id="IPR001279">
    <property type="entry name" value="Metallo-B-lactamas"/>
</dbReference>
<dbReference type="PANTHER" id="PTHR45922:SF1">
    <property type="entry name" value="CLEAVAGE AND POLYADENYLATION SPECIFICITY FACTOR SUBUNIT 2"/>
    <property type="match status" value="1"/>
</dbReference>
<evidence type="ECO:0000313" key="4">
    <source>
        <dbReference type="Proteomes" id="UP001196413"/>
    </source>
</evidence>
<name>A0AAD5WF71_PARTN</name>
<comment type="subcellular location">
    <subcellularLocation>
        <location evidence="1">Nucleus</location>
    </subcellularLocation>
</comment>
<proteinExistence type="inferred from homology"/>
<organism evidence="3 4">
    <name type="scientific">Parelaphostrongylus tenuis</name>
    <name type="common">Meningeal worm</name>
    <dbReference type="NCBI Taxonomy" id="148309"/>
    <lineage>
        <taxon>Eukaryota</taxon>
        <taxon>Metazoa</taxon>
        <taxon>Ecdysozoa</taxon>
        <taxon>Nematoda</taxon>
        <taxon>Chromadorea</taxon>
        <taxon>Rhabditida</taxon>
        <taxon>Rhabditina</taxon>
        <taxon>Rhabditomorpha</taxon>
        <taxon>Strongyloidea</taxon>
        <taxon>Metastrongylidae</taxon>
        <taxon>Parelaphostrongylus</taxon>
    </lineage>
</organism>
<dbReference type="EMBL" id="JAHQIW010005966">
    <property type="protein sequence ID" value="KAJ1367643.1"/>
    <property type="molecule type" value="Genomic_DNA"/>
</dbReference>
<dbReference type="Proteomes" id="UP001196413">
    <property type="component" value="Unassembled WGS sequence"/>
</dbReference>
<comment type="caution">
    <text evidence="3">The sequence shown here is derived from an EMBL/GenBank/DDBJ whole genome shotgun (WGS) entry which is preliminary data.</text>
</comment>
<dbReference type="SUPFAM" id="SSF56281">
    <property type="entry name" value="Metallo-hydrolase/oxidoreductase"/>
    <property type="match status" value="1"/>
</dbReference>
<accession>A0AAD5WF71</accession>
<sequence length="127" mass="14907">MVKVPVYKTGMMFMYDWIDSLMSVENFELFTLDDVDVALDRTQKLKFDKTVPLRSDSQIKIIALPAGHMIGVAMWRVIRRDEEDITYAVDYNHKKERHHNGCSFDRTFFYNLSKDICVVSMTNTRSN</sequence>
<comment type="similarity">
    <text evidence="1">Belongs to the metallo-beta-lactamase superfamily. RNA-metabolizing metallo-beta-lactamase-like family. CPSF2/YSH1 subfamily.</text>
</comment>